<dbReference type="GO" id="GO:0005829">
    <property type="term" value="C:cytosol"/>
    <property type="evidence" value="ECO:0007669"/>
    <property type="project" value="TreeGrafter"/>
</dbReference>
<proteinExistence type="predicted"/>
<name>K2QIH0_9FLAO</name>
<dbReference type="SUPFAM" id="SSF52218">
    <property type="entry name" value="Flavoproteins"/>
    <property type="match status" value="1"/>
</dbReference>
<feature type="domain" description="Flavodoxin-like" evidence="3">
    <location>
        <begin position="322"/>
        <end position="461"/>
    </location>
</feature>
<evidence type="ECO:0000256" key="2">
    <source>
        <dbReference type="SAM" id="Phobius"/>
    </source>
</evidence>
<dbReference type="SUPFAM" id="SSF52343">
    <property type="entry name" value="Ferredoxin reductase-like, C-terminal NADP-linked domain"/>
    <property type="match status" value="1"/>
</dbReference>
<dbReference type="InterPro" id="IPR017938">
    <property type="entry name" value="Riboflavin_synthase-like_b-brl"/>
</dbReference>
<dbReference type="Gene3D" id="2.40.30.10">
    <property type="entry name" value="Translation factors"/>
    <property type="match status" value="1"/>
</dbReference>
<dbReference type="PANTHER" id="PTHR19384">
    <property type="entry name" value="NITRIC OXIDE SYNTHASE-RELATED"/>
    <property type="match status" value="1"/>
</dbReference>
<reference evidence="5 6" key="1">
    <citation type="journal article" date="2012" name="J. Bacteriol.">
        <title>Genome Sequence of Galbibacter marinum Type Strain ck-I2-15.</title>
        <authorList>
            <person name="Lai Q."/>
            <person name="Li C."/>
            <person name="Shao Z."/>
        </authorList>
    </citation>
    <scope>NUCLEOTIDE SEQUENCE [LARGE SCALE GENOMIC DNA]</scope>
    <source>
        <strain evidence="6">ck-I2-15</strain>
    </source>
</reference>
<dbReference type="InterPro" id="IPR008254">
    <property type="entry name" value="Flavodoxin/NO_synth"/>
</dbReference>
<evidence type="ECO:0000259" key="4">
    <source>
        <dbReference type="PROSITE" id="PS51384"/>
    </source>
</evidence>
<dbReference type="Pfam" id="PF00175">
    <property type="entry name" value="NAD_binding_1"/>
    <property type="match status" value="1"/>
</dbReference>
<comment type="caution">
    <text evidence="5">The sequence shown here is derived from an EMBL/GenBank/DDBJ whole genome shotgun (WGS) entry which is preliminary data.</text>
</comment>
<dbReference type="EMBL" id="AMSG01000019">
    <property type="protein sequence ID" value="EKF54537.1"/>
    <property type="molecule type" value="Genomic_DNA"/>
</dbReference>
<dbReference type="PRINTS" id="PR00371">
    <property type="entry name" value="FPNCR"/>
</dbReference>
<dbReference type="GO" id="GO:0003958">
    <property type="term" value="F:NADPH-hemoprotein reductase activity"/>
    <property type="evidence" value="ECO:0007669"/>
    <property type="project" value="UniProtKB-EC"/>
</dbReference>
<keyword evidence="2" id="KW-0472">Membrane</keyword>
<keyword evidence="2" id="KW-0812">Transmembrane</keyword>
<dbReference type="Gene3D" id="3.40.50.360">
    <property type="match status" value="1"/>
</dbReference>
<feature type="transmembrane region" description="Helical" evidence="2">
    <location>
        <begin position="279"/>
        <end position="304"/>
    </location>
</feature>
<dbReference type="InterPro" id="IPR039261">
    <property type="entry name" value="FNR_nucleotide-bd"/>
</dbReference>
<dbReference type="PATRIC" id="fig|555500.3.peg.2434"/>
<keyword evidence="6" id="KW-1185">Reference proteome</keyword>
<sequence>MFLLAVSITGTILAVEPISNKLHPYSVKDAGDLTLSQTLINLNSSYDEILSISKDRNEFVSVSAIIDGQTQQFYVDPFTGEALGPLIEKAPIFQFSTNFHRSLFLKSTGRFLIGLVSFLLLLIAVSGIVLIAKRQGGIKHFFSPVVRENYSQFNHVVYSRFTLIPILILSLSGIYLSLLRFNIIPEKQLVHQIDYDSLSEEPRLAYEDFELFKNTPLSELKEIEYPFSEFVEDYYLIRLKDREVLLNQYTGEVLAQDKNPMVNTISSWATVLHTGEGSIIWSVILGLGSLAIPFLMVTGFIIYFKRPKSSVKNKYKNSESEYIILVGTEGGTTLQYAQEFHKNLLKAGKRSFLGQMNHYNSFEKMKHLVIITATYGQGEAPISANNFIKLLRSHPQKQSFSFSVVGFGSTSYPKFCEFAYQAHNALRDLETAESTEEVFTVNDKSFEAFSNWAFSWGSKQGVNLQLDKSAINLPKKQSTDFVVVDRLTKQDTFLLTLKNTNGIETASGDLLSITPKEDGRERLYSIGDLGGGTLAISVKRHPNGVCSNWLGDLNQGEVLSCGVVKNPHFRLPKKAKETVLIATGTGIGPFLGMIHSNTPKNALIKKGNQNSKPKQKLRLYWGGRNPESLELYESFIDKAIKDKKLDRFTPAYSRLDSEKVYVQHLIKKDGQEIAQTLKSGGCVMICGSIAMQREVTKELQGICNCYLKKDLSHFQNRKQIKMDCY</sequence>
<evidence type="ECO:0000313" key="6">
    <source>
        <dbReference type="Proteomes" id="UP000007364"/>
    </source>
</evidence>
<evidence type="ECO:0000256" key="1">
    <source>
        <dbReference type="ARBA" id="ARBA00022630"/>
    </source>
</evidence>
<dbReference type="GO" id="GO:0050660">
    <property type="term" value="F:flavin adenine dinucleotide binding"/>
    <property type="evidence" value="ECO:0007669"/>
    <property type="project" value="TreeGrafter"/>
</dbReference>
<evidence type="ECO:0000259" key="3">
    <source>
        <dbReference type="PROSITE" id="PS50902"/>
    </source>
</evidence>
<dbReference type="PROSITE" id="PS51384">
    <property type="entry name" value="FAD_FR"/>
    <property type="match status" value="1"/>
</dbReference>
<feature type="transmembrane region" description="Helical" evidence="2">
    <location>
        <begin position="157"/>
        <end position="178"/>
    </location>
</feature>
<dbReference type="SUPFAM" id="SSF63380">
    <property type="entry name" value="Riboflavin synthase domain-like"/>
    <property type="match status" value="1"/>
</dbReference>
<dbReference type="PROSITE" id="PS50902">
    <property type="entry name" value="FLAVODOXIN_LIKE"/>
    <property type="match status" value="1"/>
</dbReference>
<dbReference type="GO" id="GO:0010181">
    <property type="term" value="F:FMN binding"/>
    <property type="evidence" value="ECO:0007669"/>
    <property type="project" value="InterPro"/>
</dbReference>
<organism evidence="5 6">
    <name type="scientific">Galbibacter marinus</name>
    <dbReference type="NCBI Taxonomy" id="555500"/>
    <lineage>
        <taxon>Bacteria</taxon>
        <taxon>Pseudomonadati</taxon>
        <taxon>Bacteroidota</taxon>
        <taxon>Flavobacteriia</taxon>
        <taxon>Flavobacteriales</taxon>
        <taxon>Flavobacteriaceae</taxon>
        <taxon>Galbibacter</taxon>
    </lineage>
</organism>
<dbReference type="InterPro" id="IPR029039">
    <property type="entry name" value="Flavoprotein-like_sf"/>
</dbReference>
<accession>K2QIH0</accession>
<dbReference type="InterPro" id="IPR005625">
    <property type="entry name" value="PepSY-ass_TM"/>
</dbReference>
<dbReference type="Proteomes" id="UP000007364">
    <property type="component" value="Unassembled WGS sequence"/>
</dbReference>
<dbReference type="InterPro" id="IPR017927">
    <property type="entry name" value="FAD-bd_FR_type"/>
</dbReference>
<dbReference type="Gene3D" id="3.40.50.80">
    <property type="entry name" value="Nucleotide-binding domain of ferredoxin-NADP reductase (FNR) module"/>
    <property type="match status" value="1"/>
</dbReference>
<dbReference type="eggNOG" id="COG0369">
    <property type="taxonomic scope" value="Bacteria"/>
</dbReference>
<dbReference type="Pfam" id="PF03929">
    <property type="entry name" value="PepSY_TM"/>
    <property type="match status" value="1"/>
</dbReference>
<keyword evidence="2" id="KW-1133">Transmembrane helix</keyword>
<evidence type="ECO:0000313" key="5">
    <source>
        <dbReference type="EMBL" id="EKF54537.1"/>
    </source>
</evidence>
<feature type="transmembrane region" description="Helical" evidence="2">
    <location>
        <begin position="111"/>
        <end position="132"/>
    </location>
</feature>
<gene>
    <name evidence="5" type="ORF">I215_11823</name>
</gene>
<keyword evidence="1" id="KW-0285">Flavoprotein</keyword>
<feature type="domain" description="FAD-binding FR-type" evidence="4">
    <location>
        <begin position="474"/>
        <end position="572"/>
    </location>
</feature>
<dbReference type="eggNOG" id="COG3182">
    <property type="taxonomic scope" value="Bacteria"/>
</dbReference>
<dbReference type="AlphaFoldDB" id="K2QIH0"/>
<dbReference type="InterPro" id="IPR001709">
    <property type="entry name" value="Flavoprot_Pyr_Nucl_cyt_Rdtase"/>
</dbReference>
<dbReference type="STRING" id="555500.I215_11823"/>
<dbReference type="InterPro" id="IPR001433">
    <property type="entry name" value="OxRdtase_FAD/NAD-bd"/>
</dbReference>
<protein>
    <submittedName>
        <fullName evidence="5">NADPH oxidoreductase</fullName>
    </submittedName>
</protein>
<dbReference type="Pfam" id="PF00258">
    <property type="entry name" value="Flavodoxin_1"/>
    <property type="match status" value="1"/>
</dbReference>